<evidence type="ECO:0000313" key="2">
    <source>
        <dbReference type="Proteomes" id="UP001145114"/>
    </source>
</evidence>
<sequence>MTFLSKIASAFGDPKSATLRQLLITVVATSALTAGTIFATQRVARSRKNKKLKWMMLGEGQLDWYELPDMSQADNDPAGVVGKDTVVDIDPEEEELVQEQLARHKAFFGPEGLEKLRNGFVIVVGCGGVGSWAALMLVRSGVQRLRLIDFDQVTLSSLNRHAVATRADVGMPKVMALQRAFKGIAPHAKVDARVQLFQGELADKLLSGNPDYVLDCIDNIDTKLQLLKYCHDNGIKVISAMGAGMKADPSRVQISDISNTFEDALSRAVRRKLKRLGVESGISVVYSTEKPGKVQLISLAESQEENADEYAVLPDFRVRIVPVLGTMPAMFGMAMATYTLTQLAEFPTDPLAIKGRHALYVRMHRDLLVRESKHTGHKGNIVLSQEDCGYLLEEIWKGKSAVSGNTEKLALVRWDYSKPLSLQNCVCMTKSEAIKHKALTIPPEEHYPREVVDWVRQRLEEERRIGQYR</sequence>
<dbReference type="Proteomes" id="UP001145114">
    <property type="component" value="Unassembled WGS sequence"/>
</dbReference>
<proteinExistence type="predicted"/>
<dbReference type="EMBL" id="JAMZIH010005292">
    <property type="protein sequence ID" value="KAJ1675464.1"/>
    <property type="molecule type" value="Genomic_DNA"/>
</dbReference>
<organism evidence="1 2">
    <name type="scientific">Spiromyces aspiralis</name>
    <dbReference type="NCBI Taxonomy" id="68401"/>
    <lineage>
        <taxon>Eukaryota</taxon>
        <taxon>Fungi</taxon>
        <taxon>Fungi incertae sedis</taxon>
        <taxon>Zoopagomycota</taxon>
        <taxon>Kickxellomycotina</taxon>
        <taxon>Kickxellomycetes</taxon>
        <taxon>Kickxellales</taxon>
        <taxon>Kickxellaceae</taxon>
        <taxon>Spiromyces</taxon>
    </lineage>
</organism>
<accession>A0ACC1HFX2</accession>
<reference evidence="1" key="1">
    <citation type="submission" date="2022-06" db="EMBL/GenBank/DDBJ databases">
        <title>Phylogenomic reconstructions and comparative analyses of Kickxellomycotina fungi.</title>
        <authorList>
            <person name="Reynolds N.K."/>
            <person name="Stajich J.E."/>
            <person name="Barry K."/>
            <person name="Grigoriev I.V."/>
            <person name="Crous P."/>
            <person name="Smith M.E."/>
        </authorList>
    </citation>
    <scope>NUCLEOTIDE SEQUENCE</scope>
    <source>
        <strain evidence="1">RSA 2271</strain>
    </source>
</reference>
<name>A0ACC1HFX2_9FUNG</name>
<keyword evidence="2" id="KW-1185">Reference proteome</keyword>
<evidence type="ECO:0000313" key="1">
    <source>
        <dbReference type="EMBL" id="KAJ1675464.1"/>
    </source>
</evidence>
<protein>
    <submittedName>
        <fullName evidence="1">Uncharacterized protein</fullName>
    </submittedName>
</protein>
<comment type="caution">
    <text evidence="1">The sequence shown here is derived from an EMBL/GenBank/DDBJ whole genome shotgun (WGS) entry which is preliminary data.</text>
</comment>
<gene>
    <name evidence="1" type="ORF">EV182_001211</name>
</gene>